<dbReference type="InterPro" id="IPR004360">
    <property type="entry name" value="Glyas_Fos-R_dOase_dom"/>
</dbReference>
<organism evidence="2 3">
    <name type="scientific">Dinghuibacter silviterrae</name>
    <dbReference type="NCBI Taxonomy" id="1539049"/>
    <lineage>
        <taxon>Bacteria</taxon>
        <taxon>Pseudomonadati</taxon>
        <taxon>Bacteroidota</taxon>
        <taxon>Chitinophagia</taxon>
        <taxon>Chitinophagales</taxon>
        <taxon>Chitinophagaceae</taxon>
        <taxon>Dinghuibacter</taxon>
    </lineage>
</organism>
<feature type="domain" description="Glyoxalase/fosfomycin resistance/dioxygenase" evidence="1">
    <location>
        <begin position="9"/>
        <end position="118"/>
    </location>
</feature>
<dbReference type="CDD" id="cd06588">
    <property type="entry name" value="PhnB_like"/>
    <property type="match status" value="1"/>
</dbReference>
<proteinExistence type="predicted"/>
<keyword evidence="3" id="KW-1185">Reference proteome</keyword>
<evidence type="ECO:0000313" key="2">
    <source>
        <dbReference type="EMBL" id="TDW99130.1"/>
    </source>
</evidence>
<dbReference type="InterPro" id="IPR028973">
    <property type="entry name" value="PhnB-like"/>
</dbReference>
<dbReference type="Gene3D" id="3.10.180.10">
    <property type="entry name" value="2,3-Dihydroxybiphenyl 1,2-Dioxygenase, domain 1"/>
    <property type="match status" value="1"/>
</dbReference>
<name>A0A4R8DPT1_9BACT</name>
<gene>
    <name evidence="2" type="ORF">EDB95_0138</name>
</gene>
<dbReference type="Proteomes" id="UP000294498">
    <property type="component" value="Unassembled WGS sequence"/>
</dbReference>
<dbReference type="PANTHER" id="PTHR33990">
    <property type="entry name" value="PROTEIN YJDN-RELATED"/>
    <property type="match status" value="1"/>
</dbReference>
<dbReference type="InterPro" id="IPR029068">
    <property type="entry name" value="Glyas_Bleomycin-R_OHBP_Dase"/>
</dbReference>
<dbReference type="Pfam" id="PF00903">
    <property type="entry name" value="Glyoxalase"/>
    <property type="match status" value="1"/>
</dbReference>
<dbReference type="PANTHER" id="PTHR33990:SF1">
    <property type="entry name" value="PROTEIN YJDN"/>
    <property type="match status" value="1"/>
</dbReference>
<dbReference type="OrthoDB" id="9795306at2"/>
<dbReference type="SUPFAM" id="SSF54593">
    <property type="entry name" value="Glyoxalase/Bleomycin resistance protein/Dihydroxybiphenyl dioxygenase"/>
    <property type="match status" value="1"/>
</dbReference>
<comment type="caution">
    <text evidence="2">The sequence shown here is derived from an EMBL/GenBank/DDBJ whole genome shotgun (WGS) entry which is preliminary data.</text>
</comment>
<sequence length="126" mass="14231">MTQIHAYIHFNGRCREAMTFYKECLGADLELVEGGQRIVHASLSKGDLLLMGSDMHGPYTLIQGNSISLSLNCGSEEEIHVFFQRLSINGEVVCDLMTQTWGALFGVVRDRFGLTWMLNYDRQTQP</sequence>
<reference evidence="2 3" key="1">
    <citation type="submission" date="2019-03" db="EMBL/GenBank/DDBJ databases">
        <title>Genomic Encyclopedia of Type Strains, Phase IV (KMG-IV): sequencing the most valuable type-strain genomes for metagenomic binning, comparative biology and taxonomic classification.</title>
        <authorList>
            <person name="Goeker M."/>
        </authorList>
    </citation>
    <scope>NUCLEOTIDE SEQUENCE [LARGE SCALE GENOMIC DNA]</scope>
    <source>
        <strain evidence="2 3">DSM 100059</strain>
    </source>
</reference>
<accession>A0A4R8DPT1</accession>
<dbReference type="AlphaFoldDB" id="A0A4R8DPT1"/>
<dbReference type="EMBL" id="SODV01000001">
    <property type="protein sequence ID" value="TDW99130.1"/>
    <property type="molecule type" value="Genomic_DNA"/>
</dbReference>
<evidence type="ECO:0000313" key="3">
    <source>
        <dbReference type="Proteomes" id="UP000294498"/>
    </source>
</evidence>
<dbReference type="RefSeq" id="WP_133989588.1">
    <property type="nucleotide sequence ID" value="NZ_SODV01000001.1"/>
</dbReference>
<protein>
    <submittedName>
        <fullName evidence="2">PhnB protein</fullName>
    </submittedName>
</protein>
<evidence type="ECO:0000259" key="1">
    <source>
        <dbReference type="Pfam" id="PF00903"/>
    </source>
</evidence>